<dbReference type="PANTHER" id="PTHR35024:SF4">
    <property type="entry name" value="POLYMER-FORMING CYTOSKELETAL PROTEIN"/>
    <property type="match status" value="1"/>
</dbReference>
<accession>A0A2G9YI32</accession>
<reference evidence="3 4" key="1">
    <citation type="submission" date="2017-09" db="EMBL/GenBank/DDBJ databases">
        <title>Depth-based differentiation of microbial function through sediment-hosted aquifers and enrichment of novel symbionts in the deep terrestrial subsurface.</title>
        <authorList>
            <person name="Probst A.J."/>
            <person name="Ladd B."/>
            <person name="Jarett J.K."/>
            <person name="Geller-Mcgrath D.E."/>
            <person name="Sieber C.M."/>
            <person name="Emerson J.B."/>
            <person name="Anantharaman K."/>
            <person name="Thomas B.C."/>
            <person name="Malmstrom R."/>
            <person name="Stieglmeier M."/>
            <person name="Klingl A."/>
            <person name="Woyke T."/>
            <person name="Ryan C.M."/>
            <person name="Banfield J.F."/>
        </authorList>
    </citation>
    <scope>NUCLEOTIDE SEQUENCE [LARGE SCALE GENOMIC DNA]</scope>
    <source>
        <strain evidence="3">CG23_combo_of_CG06-09_8_20_14_all_41_10</strain>
    </source>
</reference>
<dbReference type="PANTHER" id="PTHR35024">
    <property type="entry name" value="HYPOTHETICAL CYTOSOLIC PROTEIN"/>
    <property type="match status" value="1"/>
</dbReference>
<comment type="similarity">
    <text evidence="1">Belongs to the bactofilin family.</text>
</comment>
<evidence type="ECO:0000313" key="3">
    <source>
        <dbReference type="EMBL" id="PIP18900.1"/>
    </source>
</evidence>
<dbReference type="InterPro" id="IPR007607">
    <property type="entry name" value="BacA/B"/>
</dbReference>
<dbReference type="Pfam" id="PF04519">
    <property type="entry name" value="Bactofilin"/>
    <property type="match status" value="1"/>
</dbReference>
<gene>
    <name evidence="3" type="ORF">COX41_05725</name>
</gene>
<dbReference type="Proteomes" id="UP000231292">
    <property type="component" value="Unassembled WGS sequence"/>
</dbReference>
<evidence type="ECO:0000259" key="2">
    <source>
        <dbReference type="Pfam" id="PF12728"/>
    </source>
</evidence>
<name>A0A2G9YI32_9BACT</name>
<dbReference type="EMBL" id="PCRK01000148">
    <property type="protein sequence ID" value="PIP18900.1"/>
    <property type="molecule type" value="Genomic_DNA"/>
</dbReference>
<sequence length="167" mass="18249">MAFKKKIEEKTFDVDASMQGTLSFKDPVNLRINGKFEGILETRGNLTVSSTAQVSAEITGDNIIIGGRIKGRITAKERLTLLPSAIVEGDIYPAKLNVAEGAVFEGKCSMLRDFLNADELAKYLEVDLNSIMEWANAGKVPGHKEGDGWKFERKAIDSWVASGKIGK</sequence>
<dbReference type="AlphaFoldDB" id="A0A2G9YI32"/>
<dbReference type="InterPro" id="IPR041657">
    <property type="entry name" value="HTH_17"/>
</dbReference>
<organism evidence="3 4">
    <name type="scientific">Candidatus Sherwoodlollariibacterium unditelluris</name>
    <dbReference type="NCBI Taxonomy" id="1974757"/>
    <lineage>
        <taxon>Bacteria</taxon>
        <taxon>Pseudomonadati</taxon>
        <taxon>Candidatus Omnitrophota</taxon>
        <taxon>Candidatus Sherwoodlollariibacterium</taxon>
    </lineage>
</organism>
<evidence type="ECO:0000313" key="4">
    <source>
        <dbReference type="Proteomes" id="UP000231292"/>
    </source>
</evidence>
<dbReference type="Pfam" id="PF12728">
    <property type="entry name" value="HTH_17"/>
    <property type="match status" value="1"/>
</dbReference>
<proteinExistence type="inferred from homology"/>
<comment type="caution">
    <text evidence="3">The sequence shown here is derived from an EMBL/GenBank/DDBJ whole genome shotgun (WGS) entry which is preliminary data.</text>
</comment>
<protein>
    <submittedName>
        <fullName evidence="3">Cell shape determination protein CcmA</fullName>
    </submittedName>
</protein>
<feature type="domain" description="Helix-turn-helix" evidence="2">
    <location>
        <begin position="114"/>
        <end position="162"/>
    </location>
</feature>
<evidence type="ECO:0000256" key="1">
    <source>
        <dbReference type="ARBA" id="ARBA00044755"/>
    </source>
</evidence>